<reference evidence="4 5" key="1">
    <citation type="submission" date="2019-02" db="EMBL/GenBank/DDBJ databases">
        <title>Deep-cultivation of Planctomycetes and their phenomic and genomic characterization uncovers novel biology.</title>
        <authorList>
            <person name="Wiegand S."/>
            <person name="Jogler M."/>
            <person name="Boedeker C."/>
            <person name="Pinto D."/>
            <person name="Vollmers J."/>
            <person name="Rivas-Marin E."/>
            <person name="Kohn T."/>
            <person name="Peeters S.H."/>
            <person name="Heuer A."/>
            <person name="Rast P."/>
            <person name="Oberbeckmann S."/>
            <person name="Bunk B."/>
            <person name="Jeske O."/>
            <person name="Meyerdierks A."/>
            <person name="Storesund J.E."/>
            <person name="Kallscheuer N."/>
            <person name="Luecker S."/>
            <person name="Lage O.M."/>
            <person name="Pohl T."/>
            <person name="Merkel B.J."/>
            <person name="Hornburger P."/>
            <person name="Mueller R.-W."/>
            <person name="Bruemmer F."/>
            <person name="Labrenz M."/>
            <person name="Spormann A.M."/>
            <person name="Op den Camp H."/>
            <person name="Overmann J."/>
            <person name="Amann R."/>
            <person name="Jetten M.S.M."/>
            <person name="Mascher T."/>
            <person name="Medema M.H."/>
            <person name="Devos D.P."/>
            <person name="Kaster A.-K."/>
            <person name="Ovreas L."/>
            <person name="Rohde M."/>
            <person name="Galperin M.Y."/>
            <person name="Jogler C."/>
        </authorList>
    </citation>
    <scope>NUCLEOTIDE SEQUENCE [LARGE SCALE GENOMIC DNA]</scope>
    <source>
        <strain evidence="4 5">Pan181</strain>
    </source>
</reference>
<evidence type="ECO:0000256" key="1">
    <source>
        <dbReference type="ARBA" id="ARBA00022553"/>
    </source>
</evidence>
<proteinExistence type="predicted"/>
<dbReference type="Gene3D" id="3.40.50.2300">
    <property type="match status" value="1"/>
</dbReference>
<dbReference type="SMART" id="SM00448">
    <property type="entry name" value="REC"/>
    <property type="match status" value="1"/>
</dbReference>
<dbReference type="EMBL" id="CP036278">
    <property type="protein sequence ID" value="QDU57328.1"/>
    <property type="molecule type" value="Genomic_DNA"/>
</dbReference>
<dbReference type="KEGG" id="amuc:Pan181_35430"/>
<dbReference type="InterPro" id="IPR050595">
    <property type="entry name" value="Bact_response_regulator"/>
</dbReference>
<dbReference type="GO" id="GO:0000160">
    <property type="term" value="P:phosphorelay signal transduction system"/>
    <property type="evidence" value="ECO:0007669"/>
    <property type="project" value="InterPro"/>
</dbReference>
<dbReference type="Proteomes" id="UP000315750">
    <property type="component" value="Chromosome"/>
</dbReference>
<dbReference type="RefSeq" id="WP_145248434.1">
    <property type="nucleotide sequence ID" value="NZ_CP036278.1"/>
</dbReference>
<name>A0A518ARI5_9BACT</name>
<evidence type="ECO:0000256" key="2">
    <source>
        <dbReference type="PROSITE-ProRule" id="PRU00169"/>
    </source>
</evidence>
<dbReference type="Pfam" id="PF00072">
    <property type="entry name" value="Response_reg"/>
    <property type="match status" value="1"/>
</dbReference>
<dbReference type="GO" id="GO:0004673">
    <property type="term" value="F:protein histidine kinase activity"/>
    <property type="evidence" value="ECO:0007669"/>
    <property type="project" value="UniProtKB-EC"/>
</dbReference>
<dbReference type="SUPFAM" id="SSF52172">
    <property type="entry name" value="CheY-like"/>
    <property type="match status" value="1"/>
</dbReference>
<dbReference type="PANTHER" id="PTHR44591:SF23">
    <property type="entry name" value="CHEY SUBFAMILY"/>
    <property type="match status" value="1"/>
</dbReference>
<keyword evidence="1 2" id="KW-0597">Phosphoprotein</keyword>
<accession>A0A518ARI5</accession>
<dbReference type="PROSITE" id="PS50110">
    <property type="entry name" value="RESPONSE_REGULATORY"/>
    <property type="match status" value="1"/>
</dbReference>
<dbReference type="PANTHER" id="PTHR44591">
    <property type="entry name" value="STRESS RESPONSE REGULATOR PROTEIN 1"/>
    <property type="match status" value="1"/>
</dbReference>
<organism evidence="4 5">
    <name type="scientific">Aeoliella mucimassa</name>
    <dbReference type="NCBI Taxonomy" id="2527972"/>
    <lineage>
        <taxon>Bacteria</taxon>
        <taxon>Pseudomonadati</taxon>
        <taxon>Planctomycetota</taxon>
        <taxon>Planctomycetia</taxon>
        <taxon>Pirellulales</taxon>
        <taxon>Lacipirellulaceae</taxon>
        <taxon>Aeoliella</taxon>
    </lineage>
</organism>
<gene>
    <name evidence="4" type="primary">todS_2</name>
    <name evidence="4" type="ORF">Pan181_35430</name>
</gene>
<keyword evidence="4" id="KW-0418">Kinase</keyword>
<evidence type="ECO:0000259" key="3">
    <source>
        <dbReference type="PROSITE" id="PS50110"/>
    </source>
</evidence>
<keyword evidence="5" id="KW-1185">Reference proteome</keyword>
<dbReference type="EC" id="2.7.13.3" evidence="4"/>
<keyword evidence="4" id="KW-0808">Transferase</keyword>
<dbReference type="AlphaFoldDB" id="A0A518ARI5"/>
<sequence>MIATAHRQKSTKMSLAVHTPRILCVDDDPDLHTNLELRMQIYDVKIERAFYGMQGIVEAAHTLPDLILMDHAMPNGDGEYLLQCIKSNRATANIPIIVLTGMRDPVLRNRLIAGGADVFLNKPIAFDDLVHEMSRFIDLRLREDEGGNPC</sequence>
<evidence type="ECO:0000313" key="4">
    <source>
        <dbReference type="EMBL" id="QDU57328.1"/>
    </source>
</evidence>
<feature type="modified residue" description="4-aspartylphosphate" evidence="2">
    <location>
        <position position="70"/>
    </location>
</feature>
<dbReference type="InterPro" id="IPR001789">
    <property type="entry name" value="Sig_transdc_resp-reg_receiver"/>
</dbReference>
<feature type="domain" description="Response regulatory" evidence="3">
    <location>
        <begin position="21"/>
        <end position="137"/>
    </location>
</feature>
<dbReference type="InterPro" id="IPR011006">
    <property type="entry name" value="CheY-like_superfamily"/>
</dbReference>
<protein>
    <submittedName>
        <fullName evidence="4">Sensor histidine kinase TodS</fullName>
        <ecNumber evidence="4">2.7.13.3</ecNumber>
    </submittedName>
</protein>
<evidence type="ECO:0000313" key="5">
    <source>
        <dbReference type="Proteomes" id="UP000315750"/>
    </source>
</evidence>
<dbReference type="OrthoDB" id="286140at2"/>